<evidence type="ECO:0000313" key="8">
    <source>
        <dbReference type="Proteomes" id="UP001230915"/>
    </source>
</evidence>
<dbReference type="Gene3D" id="3.50.50.60">
    <property type="entry name" value="FAD/NAD(P)-binding domain"/>
    <property type="match status" value="2"/>
</dbReference>
<keyword evidence="4" id="KW-0521">NADP</keyword>
<feature type="domain" description="Amine oxidase" evidence="6">
    <location>
        <begin position="12"/>
        <end position="501"/>
    </location>
</feature>
<evidence type="ECO:0000256" key="3">
    <source>
        <dbReference type="ARBA" id="ARBA00022827"/>
    </source>
</evidence>
<dbReference type="PANTHER" id="PTHR46091:SF3">
    <property type="entry name" value="AMINE OXIDASE DOMAIN-CONTAINING PROTEIN"/>
    <property type="match status" value="1"/>
</dbReference>
<evidence type="ECO:0000256" key="1">
    <source>
        <dbReference type="ARBA" id="ARBA00022630"/>
    </source>
</evidence>
<keyword evidence="8" id="KW-1185">Reference proteome</keyword>
<dbReference type="InterPro" id="IPR002937">
    <property type="entry name" value="Amino_oxidase"/>
</dbReference>
<reference evidence="7 8" key="1">
    <citation type="submission" date="2023-08" db="EMBL/GenBank/DDBJ databases">
        <title>Mesonia sp. MT50, isolated from deep-sea sediment of the Mariana Trench.</title>
        <authorList>
            <person name="Fu H."/>
        </authorList>
    </citation>
    <scope>NUCLEOTIDE SEQUENCE [LARGE SCALE GENOMIC DNA]</scope>
    <source>
        <strain evidence="7 8">MT50</strain>
    </source>
</reference>
<protein>
    <submittedName>
        <fullName evidence="7">NAD(P)/FAD-dependent oxidoreductase</fullName>
    </submittedName>
</protein>
<dbReference type="Proteomes" id="UP001230915">
    <property type="component" value="Unassembled WGS sequence"/>
</dbReference>
<dbReference type="InterPro" id="IPR036188">
    <property type="entry name" value="FAD/NAD-bd_sf"/>
</dbReference>
<comment type="caution">
    <text evidence="7">The sequence shown here is derived from an EMBL/GenBank/DDBJ whole genome shotgun (WGS) entry which is preliminary data.</text>
</comment>
<dbReference type="Pfam" id="PF01593">
    <property type="entry name" value="Amino_oxidase"/>
    <property type="match status" value="1"/>
</dbReference>
<dbReference type="PANTHER" id="PTHR46091">
    <property type="entry name" value="BLR7054 PROTEIN"/>
    <property type="match status" value="1"/>
</dbReference>
<dbReference type="RefSeq" id="WP_308863511.1">
    <property type="nucleotide sequence ID" value="NZ_JAVHUL010000008.1"/>
</dbReference>
<keyword evidence="3" id="KW-0274">FAD</keyword>
<evidence type="ECO:0000256" key="2">
    <source>
        <dbReference type="ARBA" id="ARBA00022729"/>
    </source>
</evidence>
<keyword evidence="1" id="KW-0285">Flavoprotein</keyword>
<dbReference type="SUPFAM" id="SSF51905">
    <property type="entry name" value="FAD/NAD(P)-binding domain"/>
    <property type="match status" value="1"/>
</dbReference>
<evidence type="ECO:0000313" key="7">
    <source>
        <dbReference type="EMBL" id="MDQ7916848.1"/>
    </source>
</evidence>
<dbReference type="EMBL" id="JAVHUL010000008">
    <property type="protein sequence ID" value="MDQ7916848.1"/>
    <property type="molecule type" value="Genomic_DNA"/>
</dbReference>
<organism evidence="7 8">
    <name type="scientific">Mesonia profundi</name>
    <dbReference type="NCBI Taxonomy" id="3070998"/>
    <lineage>
        <taxon>Bacteria</taxon>
        <taxon>Pseudomonadati</taxon>
        <taxon>Bacteroidota</taxon>
        <taxon>Flavobacteriia</taxon>
        <taxon>Flavobacteriales</taxon>
        <taxon>Flavobacteriaceae</taxon>
        <taxon>Mesonia</taxon>
    </lineage>
</organism>
<dbReference type="PRINTS" id="PR00411">
    <property type="entry name" value="PNDRDTASEI"/>
</dbReference>
<keyword evidence="5" id="KW-0520">NAD</keyword>
<keyword evidence="2" id="KW-0732">Signal</keyword>
<accession>A0ABU0ZZF9</accession>
<name>A0ABU0ZZF9_9FLAO</name>
<gene>
    <name evidence="7" type="ORF">RBU60_04620</name>
</gene>
<evidence type="ECO:0000256" key="4">
    <source>
        <dbReference type="ARBA" id="ARBA00022857"/>
    </source>
</evidence>
<sequence>MYDVIVIGSGAGGLTSAICLAERGKKVLILEKHEVPGGWCHSFYVNGQRHSPGLHYIGLLGEGESTSDLYKSLGIANDLTFFRMHNEAYERCHLGEHQFDYPNSYDRLTAKLIARFPEEKKGILKVMELIEKVNAQIMLIPKLNGFWDHVLIPFRTKEMGKYGLFSLEKVLKKFIKDPILRNILSVQCGDHALAPSKAPFPFHCALMGHYKNGGYYPMGGGGALVKANTNRLKALGAEIRTKSGVERILLEENKAVGVVLENGEQLFAQTIISNADPHTTYQKLVGEENLNKKLQKKLSKTSYSLTSLILFLTVDTDVTKYGMHSGNIWRFTQLDIDKALSGSIKTPLLELEEFPGMFISCSSLKDPTSFDGKHHNFEVVTLIDYEQFKPYEQLDEERNEAYQQFKRSLCDLFMVSLENEFPGIKDHVVHTDLGTPLTNEYYVNTTRGNIYGTEKSLRQIGPFAFKTQTPFENLYLTGASVLSHGVAGAAHAGVTTAAKILGERPEELLQVKPDQKLRVLEAEDDTLWPEDIKRKIALKQKKFRESEKI</sequence>
<evidence type="ECO:0000259" key="6">
    <source>
        <dbReference type="Pfam" id="PF01593"/>
    </source>
</evidence>
<dbReference type="InterPro" id="IPR052206">
    <property type="entry name" value="Retinol_saturase"/>
</dbReference>
<evidence type="ECO:0000256" key="5">
    <source>
        <dbReference type="ARBA" id="ARBA00023027"/>
    </source>
</evidence>
<proteinExistence type="predicted"/>